<dbReference type="Proteomes" id="UP000676310">
    <property type="component" value="Unassembled WGS sequence"/>
</dbReference>
<dbReference type="AlphaFoldDB" id="A0A8J2I4E4"/>
<accession>A0A8J2I4E4</accession>
<dbReference type="GeneID" id="67016904"/>
<protein>
    <submittedName>
        <fullName evidence="2">Uncharacterized protein</fullName>
    </submittedName>
</protein>
<name>A0A8J2I4E4_9PLEO</name>
<feature type="compositionally biased region" description="Polar residues" evidence="1">
    <location>
        <begin position="128"/>
        <end position="140"/>
    </location>
</feature>
<evidence type="ECO:0000313" key="3">
    <source>
        <dbReference type="Proteomes" id="UP000676310"/>
    </source>
</evidence>
<keyword evidence="3" id="KW-1185">Reference proteome</keyword>
<feature type="compositionally biased region" description="Basic and acidic residues" evidence="1">
    <location>
        <begin position="8"/>
        <end position="21"/>
    </location>
</feature>
<organism evidence="2 3">
    <name type="scientific">Alternaria atra</name>
    <dbReference type="NCBI Taxonomy" id="119953"/>
    <lineage>
        <taxon>Eukaryota</taxon>
        <taxon>Fungi</taxon>
        <taxon>Dikarya</taxon>
        <taxon>Ascomycota</taxon>
        <taxon>Pezizomycotina</taxon>
        <taxon>Dothideomycetes</taxon>
        <taxon>Pleosporomycetidae</taxon>
        <taxon>Pleosporales</taxon>
        <taxon>Pleosporineae</taxon>
        <taxon>Pleosporaceae</taxon>
        <taxon>Alternaria</taxon>
        <taxon>Alternaria sect. Ulocladioides</taxon>
    </lineage>
</organism>
<feature type="region of interest" description="Disordered" evidence="1">
    <location>
        <begin position="1"/>
        <end position="227"/>
    </location>
</feature>
<sequence length="277" mass="30354">MAPRSQGYRHDAARSSGERRVRNANTGAGVNSRRLTAAASCGGSNAQKGRRTQPKATSRAAVPRPQNGRASRPPGSRRPVAHDASRSLQNQGLAARMSTRVDVDQTTGVADDDYDDDGRPTATLPIRNVNSSSSQQSTLFGGSKLTRIFPESQRRLDPISPAGRESPFTISPNPIRLFNRTRDSIFVGDDTNNSNNKNDGQDSNATPSPVKDSYQKRPTSPTLVKRRPIYRGTDIVKRAVTNPKLRAIFADRPYPKERKKCGGERPVLKMGITKEYK</sequence>
<gene>
    <name evidence="2" type="ORF">ALTATR162_LOCUS5157</name>
</gene>
<dbReference type="OrthoDB" id="3695701at2759"/>
<dbReference type="EMBL" id="CAJRGZ010000019">
    <property type="protein sequence ID" value="CAG5158593.1"/>
    <property type="molecule type" value="Genomic_DNA"/>
</dbReference>
<proteinExistence type="predicted"/>
<reference evidence="2" key="1">
    <citation type="submission" date="2021-05" db="EMBL/GenBank/DDBJ databases">
        <authorList>
            <person name="Stam R."/>
        </authorList>
    </citation>
    <scope>NUCLEOTIDE SEQUENCE</scope>
    <source>
        <strain evidence="2">CS162</strain>
    </source>
</reference>
<evidence type="ECO:0000313" key="2">
    <source>
        <dbReference type="EMBL" id="CAG5158593.1"/>
    </source>
</evidence>
<feature type="compositionally biased region" description="Polar residues" evidence="1">
    <location>
        <begin position="190"/>
        <end position="207"/>
    </location>
</feature>
<comment type="caution">
    <text evidence="2">The sequence shown here is derived from an EMBL/GenBank/DDBJ whole genome shotgun (WGS) entry which is preliminary data.</text>
</comment>
<dbReference type="RefSeq" id="XP_043168710.1">
    <property type="nucleotide sequence ID" value="XM_043312775.1"/>
</dbReference>
<evidence type="ECO:0000256" key="1">
    <source>
        <dbReference type="SAM" id="MobiDB-lite"/>
    </source>
</evidence>
<feature type="compositionally biased region" description="Low complexity" evidence="1">
    <location>
        <begin position="68"/>
        <end position="78"/>
    </location>
</feature>